<dbReference type="Proteomes" id="UP000505377">
    <property type="component" value="Chromosome"/>
</dbReference>
<dbReference type="Gene3D" id="3.40.50.720">
    <property type="entry name" value="NAD(P)-binding Rossmann-like Domain"/>
    <property type="match status" value="1"/>
</dbReference>
<dbReference type="Pfam" id="PF13561">
    <property type="entry name" value="adh_short_C2"/>
    <property type="match status" value="1"/>
</dbReference>
<dbReference type="KEGG" id="pbro:HOP40_32715"/>
<dbReference type="PRINTS" id="PR00080">
    <property type="entry name" value="SDRFAMILY"/>
</dbReference>
<dbReference type="InterPro" id="IPR050259">
    <property type="entry name" value="SDR"/>
</dbReference>
<protein>
    <submittedName>
        <fullName evidence="3">SDR family oxidoreductase</fullName>
    </submittedName>
</protein>
<dbReference type="PRINTS" id="PR00081">
    <property type="entry name" value="GDHRDH"/>
</dbReference>
<dbReference type="PANTHER" id="PTHR42879:SF2">
    <property type="entry name" value="3-OXOACYL-[ACYL-CARRIER-PROTEIN] REDUCTASE FABG"/>
    <property type="match status" value="1"/>
</dbReference>
<dbReference type="InterPro" id="IPR002347">
    <property type="entry name" value="SDR_fam"/>
</dbReference>
<keyword evidence="2" id="KW-0560">Oxidoreductase</keyword>
<dbReference type="FunFam" id="3.40.50.720:FF:000173">
    <property type="entry name" value="3-oxoacyl-[acyl-carrier protein] reductase"/>
    <property type="match status" value="1"/>
</dbReference>
<accession>A0A6M6JS55</accession>
<name>A0A6M6JS55_9PSEU</name>
<dbReference type="AlphaFoldDB" id="A0A6M6JS55"/>
<comment type="similarity">
    <text evidence="1">Belongs to the short-chain dehydrogenases/reductases (SDR) family.</text>
</comment>
<proteinExistence type="inferred from homology"/>
<dbReference type="GO" id="GO:0016491">
    <property type="term" value="F:oxidoreductase activity"/>
    <property type="evidence" value="ECO:0007669"/>
    <property type="project" value="UniProtKB-KW"/>
</dbReference>
<evidence type="ECO:0000313" key="3">
    <source>
        <dbReference type="EMBL" id="QJY49946.1"/>
    </source>
</evidence>
<dbReference type="RefSeq" id="WP_172166872.1">
    <property type="nucleotide sequence ID" value="NZ_CP053564.1"/>
</dbReference>
<evidence type="ECO:0000256" key="1">
    <source>
        <dbReference type="ARBA" id="ARBA00006484"/>
    </source>
</evidence>
<organism evidence="3 4">
    <name type="scientific">Pseudonocardia broussonetiae</name>
    <dbReference type="NCBI Taxonomy" id="2736640"/>
    <lineage>
        <taxon>Bacteria</taxon>
        <taxon>Bacillati</taxon>
        <taxon>Actinomycetota</taxon>
        <taxon>Actinomycetes</taxon>
        <taxon>Pseudonocardiales</taxon>
        <taxon>Pseudonocardiaceae</taxon>
        <taxon>Pseudonocardia</taxon>
    </lineage>
</organism>
<keyword evidence="4" id="KW-1185">Reference proteome</keyword>
<sequence>MDLQLTGKNVLVTGAGQGLGRALGLGFAGEGANVAFHYNSSGEGAEKAAAEASELGVRAIAVGGDLRDAEAVARIVGRTENDLGPIDVLVNNAAVAVKQRFLESTPQDWAAQIDVTVTGTLQVTHAVATLMAGRKSGAIVNMMGDSGRVGESGLLVTATARSTTVGLTRSLAKELARFGIRANAVSLALVRTDNFDSHAGTGAAGDGEAEQMKKILAQYPLRRVGHPDDITPMVLLLASPLSSWTTGQVVSVNGGYAMP</sequence>
<evidence type="ECO:0000313" key="4">
    <source>
        <dbReference type="Proteomes" id="UP000505377"/>
    </source>
</evidence>
<dbReference type="InterPro" id="IPR036291">
    <property type="entry name" value="NAD(P)-bd_dom_sf"/>
</dbReference>
<reference evidence="3 4" key="1">
    <citation type="submission" date="2020-05" db="EMBL/GenBank/DDBJ databases">
        <authorList>
            <person name="Mo P."/>
        </authorList>
    </citation>
    <scope>NUCLEOTIDE SEQUENCE [LARGE SCALE GENOMIC DNA]</scope>
    <source>
        <strain evidence="3 4">Gen01</strain>
    </source>
</reference>
<dbReference type="SUPFAM" id="SSF51735">
    <property type="entry name" value="NAD(P)-binding Rossmann-fold domains"/>
    <property type="match status" value="1"/>
</dbReference>
<evidence type="ECO:0000256" key="2">
    <source>
        <dbReference type="ARBA" id="ARBA00023002"/>
    </source>
</evidence>
<dbReference type="PANTHER" id="PTHR42879">
    <property type="entry name" value="3-OXOACYL-(ACYL-CARRIER-PROTEIN) REDUCTASE"/>
    <property type="match status" value="1"/>
</dbReference>
<dbReference type="EMBL" id="CP053564">
    <property type="protein sequence ID" value="QJY49946.1"/>
    <property type="molecule type" value="Genomic_DNA"/>
</dbReference>
<gene>
    <name evidence="3" type="ORF">HOP40_32715</name>
</gene>